<sequence length="458" mass="49795">MAKLTPDATRTEHGLVINEKIIPWGAVWPKDSGAYKKGTQYKADRLLSGGTGKVKGVTIHNTADLKNVEEDAEQYTRATWPNGNMNDARVHYYVDDINAWQNLREDEVGWHAGDGRKATGGNETTLSIEIIMDGTGSKEDRKAEENGVLLAALLLKKHGLSVNELYTHNHWMGHPDSIVQGARKNCPLYILPHWAQFKQKVAAKLAELNGGATTTETGKTEIMGKAKASAQQMALFARSKNAEPQLPACSLEQLAQFFLEEGEAEGVRGDVAFAQSLHETGFFKYGGIVLPTQNNYAGIGALNGNAKGQAATFPDPRTGVRAQIQHLKAYASKAALVNGCVDPRFSLVTRGSAQYVEWLGASDNPNGKGWAVPGKGYGSKIVALLGQIMAFEVPQPSTPSEPEEQEPEFPAYQLEGLETLVEADVINSPEFWRQKFGEQVTVGELFGILGKLFTKASE</sequence>
<keyword evidence="5" id="KW-0378">Hydrolase</keyword>
<evidence type="ECO:0000259" key="9">
    <source>
        <dbReference type="SMART" id="SM00644"/>
    </source>
</evidence>
<keyword evidence="7" id="KW-0178">Competence</keyword>
<dbReference type="GO" id="GO:0030420">
    <property type="term" value="P:establishment of competence for transformation"/>
    <property type="evidence" value="ECO:0007669"/>
    <property type="project" value="UniProtKB-KW"/>
</dbReference>
<comment type="catalytic activity">
    <reaction evidence="1">
        <text>Hydrolyzes the link between N-acetylmuramoyl residues and L-amino acid residues in certain cell-wall glycopeptides.</text>
        <dbReference type="EC" id="3.5.1.28"/>
    </reaction>
</comment>
<keyword evidence="11" id="KW-1185">Reference proteome</keyword>
<dbReference type="PANTHER" id="PTHR30417">
    <property type="entry name" value="N-ACETYLMURAMOYL-L-ALANINE AMIDASE AMID"/>
    <property type="match status" value="1"/>
</dbReference>
<evidence type="ECO:0000313" key="11">
    <source>
        <dbReference type="Proteomes" id="UP000241370"/>
    </source>
</evidence>
<keyword evidence="8" id="KW-0961">Cell wall biogenesis/degradation</keyword>
<dbReference type="GO" id="GO:0030435">
    <property type="term" value="P:sporulation resulting in formation of a cellular spore"/>
    <property type="evidence" value="ECO:0007669"/>
    <property type="project" value="UniProtKB-KW"/>
</dbReference>
<dbReference type="SMART" id="SM00644">
    <property type="entry name" value="Ami_2"/>
    <property type="match status" value="1"/>
</dbReference>
<dbReference type="Pfam" id="PF01832">
    <property type="entry name" value="Glucosaminidase"/>
    <property type="match status" value="1"/>
</dbReference>
<dbReference type="GO" id="GO:0071555">
    <property type="term" value="P:cell wall organization"/>
    <property type="evidence" value="ECO:0007669"/>
    <property type="project" value="UniProtKB-KW"/>
</dbReference>
<dbReference type="InterPro" id="IPR002502">
    <property type="entry name" value="Amidase_domain"/>
</dbReference>
<dbReference type="SUPFAM" id="SSF55846">
    <property type="entry name" value="N-acetylmuramoyl-L-alanine amidase-like"/>
    <property type="match status" value="1"/>
</dbReference>
<dbReference type="InterPro" id="IPR036505">
    <property type="entry name" value="Amidase/PGRP_sf"/>
</dbReference>
<dbReference type="InterPro" id="IPR051206">
    <property type="entry name" value="NAMLAA_amidase_2"/>
</dbReference>
<dbReference type="GO" id="GO:0001897">
    <property type="term" value="P:symbiont-mediated cytolysis of host cell"/>
    <property type="evidence" value="ECO:0007669"/>
    <property type="project" value="UniProtKB-ARBA"/>
</dbReference>
<reference evidence="10 11" key="1">
    <citation type="submission" date="2017-12" db="EMBL/GenBank/DDBJ databases">
        <title>Phages infecting Faecalibacterium prausnitzii belong to novel viral genera that help decipher intestinal viromes.</title>
        <authorList>
            <person name="Petit M.-A."/>
            <person name="De Paepe M."/>
            <person name="Benevides L."/>
            <person name="Langella P."/>
        </authorList>
    </citation>
    <scope>NUCLEOTIDE SEQUENCE [LARGE SCALE GENOMIC DNA]</scope>
</reference>
<keyword evidence="4" id="KW-0081">Bacteriolytic enzyme</keyword>
<protein>
    <recommendedName>
        <fullName evidence="2">N-acetylmuramoyl-L-alanine amidase</fullName>
        <ecNumber evidence="2">3.5.1.28</ecNumber>
    </recommendedName>
</protein>
<dbReference type="Gene3D" id="3.40.80.10">
    <property type="entry name" value="Peptidoglycan recognition protein-like"/>
    <property type="match status" value="1"/>
</dbReference>
<dbReference type="GO" id="GO:0042742">
    <property type="term" value="P:defense response to bacterium"/>
    <property type="evidence" value="ECO:0007669"/>
    <property type="project" value="UniProtKB-KW"/>
</dbReference>
<keyword evidence="3" id="KW-0929">Antimicrobial</keyword>
<evidence type="ECO:0000256" key="6">
    <source>
        <dbReference type="ARBA" id="ARBA00022969"/>
    </source>
</evidence>
<dbReference type="EC" id="3.5.1.28" evidence="2"/>
<evidence type="ECO:0000256" key="1">
    <source>
        <dbReference type="ARBA" id="ARBA00001561"/>
    </source>
</evidence>
<dbReference type="InterPro" id="IPR002901">
    <property type="entry name" value="MGlyc_endo_b_GlcNAc-like_dom"/>
</dbReference>
<evidence type="ECO:0000256" key="4">
    <source>
        <dbReference type="ARBA" id="ARBA00022638"/>
    </source>
</evidence>
<proteinExistence type="predicted"/>
<dbReference type="GeneID" id="54987730"/>
<name>A0A2K9VH44_9CAUD</name>
<dbReference type="Proteomes" id="UP000241370">
    <property type="component" value="Segment"/>
</dbReference>
<keyword evidence="6" id="KW-0749">Sporulation</keyword>
<dbReference type="GO" id="GO:0004040">
    <property type="term" value="F:amidase activity"/>
    <property type="evidence" value="ECO:0007669"/>
    <property type="project" value="InterPro"/>
</dbReference>
<evidence type="ECO:0000256" key="7">
    <source>
        <dbReference type="ARBA" id="ARBA00023287"/>
    </source>
</evidence>
<dbReference type="RefSeq" id="YP_009797317.1">
    <property type="nucleotide sequence ID" value="NC_047913.1"/>
</dbReference>
<dbReference type="Pfam" id="PF01510">
    <property type="entry name" value="Amidase_2"/>
    <property type="match status" value="1"/>
</dbReference>
<evidence type="ECO:0000256" key="5">
    <source>
        <dbReference type="ARBA" id="ARBA00022801"/>
    </source>
</evidence>
<dbReference type="GO" id="GO:0009253">
    <property type="term" value="P:peptidoglycan catabolic process"/>
    <property type="evidence" value="ECO:0007669"/>
    <property type="project" value="InterPro"/>
</dbReference>
<feature type="domain" description="N-acetylmuramoyl-L-alanine amidase" evidence="9">
    <location>
        <begin position="43"/>
        <end position="178"/>
    </location>
</feature>
<dbReference type="PANTHER" id="PTHR30417:SF11">
    <property type="entry name" value="N-ACETYLMURAMOYL-L-ALANINE AMIDASE XLYA"/>
    <property type="match status" value="1"/>
</dbReference>
<dbReference type="KEGG" id="vg:54987730"/>
<evidence type="ECO:0000256" key="2">
    <source>
        <dbReference type="ARBA" id="ARBA00011901"/>
    </source>
</evidence>
<evidence type="ECO:0000256" key="3">
    <source>
        <dbReference type="ARBA" id="ARBA00022529"/>
    </source>
</evidence>
<accession>A0A2K9VH44</accession>
<organism evidence="10 11">
    <name type="scientific">Faecalibacterium phage FP_Mushu</name>
    <dbReference type="NCBI Taxonomy" id="2070185"/>
    <lineage>
        <taxon>Viruses</taxon>
        <taxon>Duplodnaviria</taxon>
        <taxon>Heunggongvirae</taxon>
        <taxon>Uroviricota</taxon>
        <taxon>Caudoviricetes</taxon>
        <taxon>Mushuvirus</taxon>
        <taxon>Mushuvirus mushu</taxon>
    </lineage>
</organism>
<dbReference type="EMBL" id="MG711460">
    <property type="protein sequence ID" value="AUV61531.1"/>
    <property type="molecule type" value="Genomic_DNA"/>
</dbReference>
<evidence type="ECO:0000313" key="10">
    <source>
        <dbReference type="EMBL" id="AUV61531.1"/>
    </source>
</evidence>
<dbReference type="CDD" id="cd06583">
    <property type="entry name" value="PGRP"/>
    <property type="match status" value="1"/>
</dbReference>
<dbReference type="GO" id="GO:0008745">
    <property type="term" value="F:N-acetylmuramoyl-L-alanine amidase activity"/>
    <property type="evidence" value="ECO:0007669"/>
    <property type="project" value="UniProtKB-EC"/>
</dbReference>
<evidence type="ECO:0000256" key="8">
    <source>
        <dbReference type="ARBA" id="ARBA00023316"/>
    </source>
</evidence>
<dbReference type="GO" id="GO:0009254">
    <property type="term" value="P:peptidoglycan turnover"/>
    <property type="evidence" value="ECO:0007669"/>
    <property type="project" value="TreeGrafter"/>
</dbReference>